<name>A0A915J399_ROMCU</name>
<dbReference type="AlphaFoldDB" id="A0A915J399"/>
<dbReference type="WBParaSite" id="nRc.2.0.1.t20182-RA">
    <property type="protein sequence ID" value="nRc.2.0.1.t20182-RA"/>
    <property type="gene ID" value="nRc.2.0.1.g20182"/>
</dbReference>
<keyword evidence="1" id="KW-1185">Reference proteome</keyword>
<reference evidence="2" key="1">
    <citation type="submission" date="2022-11" db="UniProtKB">
        <authorList>
            <consortium name="WormBaseParasite"/>
        </authorList>
    </citation>
    <scope>IDENTIFICATION</scope>
</reference>
<protein>
    <submittedName>
        <fullName evidence="2">Uncharacterized protein</fullName>
    </submittedName>
</protein>
<evidence type="ECO:0000313" key="2">
    <source>
        <dbReference type="WBParaSite" id="nRc.2.0.1.t20182-RA"/>
    </source>
</evidence>
<accession>A0A915J399</accession>
<evidence type="ECO:0000313" key="1">
    <source>
        <dbReference type="Proteomes" id="UP000887565"/>
    </source>
</evidence>
<dbReference type="Proteomes" id="UP000887565">
    <property type="component" value="Unplaced"/>
</dbReference>
<sequence length="88" mass="9961">MQETIKANLDTAAAVSKEYFDRKARKRTQFGTDRQKKNKDPVVKAIHFDVYRVYNAPALFPHDSLDAAEIDHLAESVIAAFHNVTLSD</sequence>
<organism evidence="1 2">
    <name type="scientific">Romanomermis culicivorax</name>
    <name type="common">Nematode worm</name>
    <dbReference type="NCBI Taxonomy" id="13658"/>
    <lineage>
        <taxon>Eukaryota</taxon>
        <taxon>Metazoa</taxon>
        <taxon>Ecdysozoa</taxon>
        <taxon>Nematoda</taxon>
        <taxon>Enoplea</taxon>
        <taxon>Dorylaimia</taxon>
        <taxon>Mermithida</taxon>
        <taxon>Mermithoidea</taxon>
        <taxon>Mermithidae</taxon>
        <taxon>Romanomermis</taxon>
    </lineage>
</organism>
<proteinExistence type="predicted"/>